<dbReference type="EMBL" id="GANO01001744">
    <property type="protein sequence ID" value="JAB58127.1"/>
    <property type="molecule type" value="mRNA"/>
</dbReference>
<dbReference type="PANTHER" id="PTHR12919:SF20">
    <property type="entry name" value="SMALL RIBOSOMAL SUBUNIT PROTEIN BS16M"/>
    <property type="match status" value="1"/>
</dbReference>
<keyword evidence="3 9" id="KW-0689">Ribosomal protein</keyword>
<dbReference type="SUPFAM" id="SSF54565">
    <property type="entry name" value="Ribosomal protein S16"/>
    <property type="match status" value="1"/>
</dbReference>
<evidence type="ECO:0000256" key="3">
    <source>
        <dbReference type="ARBA" id="ARBA00022980"/>
    </source>
</evidence>
<dbReference type="AlphaFoldDB" id="U5EKM8"/>
<protein>
    <recommendedName>
        <fullName evidence="6">Small ribosomal subunit protein bS16m</fullName>
    </recommendedName>
    <alternativeName>
        <fullName evidence="7">28S ribosomal protein S16, mitochondrial</fullName>
    </alternativeName>
</protein>
<dbReference type="FunFam" id="3.30.1320.10:FF:000004">
    <property type="entry name" value="28S ribosomal protein S16, mitochondrial"/>
    <property type="match status" value="1"/>
</dbReference>
<dbReference type="InterPro" id="IPR023803">
    <property type="entry name" value="Ribosomal_bS16_dom_sf"/>
</dbReference>
<organism evidence="9">
    <name type="scientific">Corethrella appendiculata</name>
    <dbReference type="NCBI Taxonomy" id="1370023"/>
    <lineage>
        <taxon>Eukaryota</taxon>
        <taxon>Metazoa</taxon>
        <taxon>Ecdysozoa</taxon>
        <taxon>Arthropoda</taxon>
        <taxon>Hexapoda</taxon>
        <taxon>Insecta</taxon>
        <taxon>Pterygota</taxon>
        <taxon>Neoptera</taxon>
        <taxon>Endopterygota</taxon>
        <taxon>Diptera</taxon>
        <taxon>Nematocera</taxon>
        <taxon>Culicoidea</taxon>
        <taxon>Chaoboridae</taxon>
        <taxon>Corethrella</taxon>
    </lineage>
</organism>
<keyword evidence="5" id="KW-0687">Ribonucleoprotein</keyword>
<evidence type="ECO:0000313" key="9">
    <source>
        <dbReference type="EMBL" id="JAB58127.1"/>
    </source>
</evidence>
<dbReference type="GO" id="GO:0005743">
    <property type="term" value="C:mitochondrial inner membrane"/>
    <property type="evidence" value="ECO:0007669"/>
    <property type="project" value="UniProtKB-ARBA"/>
</dbReference>
<evidence type="ECO:0000256" key="8">
    <source>
        <dbReference type="SAM" id="MobiDB-lite"/>
    </source>
</evidence>
<dbReference type="Pfam" id="PF00886">
    <property type="entry name" value="Ribosomal_S16"/>
    <property type="match status" value="1"/>
</dbReference>
<dbReference type="GO" id="GO:0005763">
    <property type="term" value="C:mitochondrial small ribosomal subunit"/>
    <property type="evidence" value="ECO:0007669"/>
    <property type="project" value="TreeGrafter"/>
</dbReference>
<keyword evidence="4" id="KW-0496">Mitochondrion</keyword>
<evidence type="ECO:0000256" key="2">
    <source>
        <dbReference type="ARBA" id="ARBA00006668"/>
    </source>
</evidence>
<reference evidence="9" key="1">
    <citation type="journal article" date="2014" name="Insect Biochem. Mol. Biol.">
        <title>An insight into the sialome of the frog biting fly, Corethrella appendiculata.</title>
        <authorList>
            <person name="Ribeiro J.M.C."/>
            <person name="Chagas A.C."/>
            <person name="Pham V.M."/>
            <person name="Lounibos L.P."/>
            <person name="Calvo E."/>
        </authorList>
    </citation>
    <scope>NUCLEOTIDE SEQUENCE</scope>
    <source>
        <tissue evidence="9">Salivary glands</tissue>
    </source>
</reference>
<evidence type="ECO:0000256" key="6">
    <source>
        <dbReference type="ARBA" id="ARBA00035263"/>
    </source>
</evidence>
<accession>U5EKM8</accession>
<evidence type="ECO:0000256" key="4">
    <source>
        <dbReference type="ARBA" id="ARBA00023128"/>
    </source>
</evidence>
<dbReference type="Gene3D" id="3.30.1320.10">
    <property type="match status" value="1"/>
</dbReference>
<evidence type="ECO:0000256" key="5">
    <source>
        <dbReference type="ARBA" id="ARBA00023274"/>
    </source>
</evidence>
<dbReference type="PANTHER" id="PTHR12919">
    <property type="entry name" value="30S RIBOSOMAL PROTEIN S16"/>
    <property type="match status" value="1"/>
</dbReference>
<comment type="subcellular location">
    <subcellularLocation>
        <location evidence="1">Mitochondrion</location>
    </subcellularLocation>
</comment>
<sequence length="137" mass="15887">MALVPASGIGKFYRHSAKTIRFARHGCANRPFFHIVVMERRKNQHQPVIEQVGTYDPYPNQYNEKLVSFNFERIRFWLGRGAHLSTPVAELLGLSGFLPLHPRSYLLAWRHRIAEEKQLQESEEKAKVNQSDAEKNS</sequence>
<proteinExistence type="evidence at transcript level"/>
<comment type="similarity">
    <text evidence="2">Belongs to the bacterial ribosomal protein bS16 family.</text>
</comment>
<name>U5EKM8_9DIPT</name>
<evidence type="ECO:0000256" key="7">
    <source>
        <dbReference type="ARBA" id="ARBA00035438"/>
    </source>
</evidence>
<dbReference type="GO" id="GO:0032543">
    <property type="term" value="P:mitochondrial translation"/>
    <property type="evidence" value="ECO:0007669"/>
    <property type="project" value="TreeGrafter"/>
</dbReference>
<dbReference type="InterPro" id="IPR000307">
    <property type="entry name" value="Ribosomal_bS16"/>
</dbReference>
<feature type="region of interest" description="Disordered" evidence="8">
    <location>
        <begin position="118"/>
        <end position="137"/>
    </location>
</feature>
<evidence type="ECO:0000256" key="1">
    <source>
        <dbReference type="ARBA" id="ARBA00004173"/>
    </source>
</evidence>
<dbReference type="GO" id="GO:0003735">
    <property type="term" value="F:structural constituent of ribosome"/>
    <property type="evidence" value="ECO:0007669"/>
    <property type="project" value="InterPro"/>
</dbReference>
<dbReference type="HAMAP" id="MF_00385">
    <property type="entry name" value="Ribosomal_bS16"/>
    <property type="match status" value="1"/>
</dbReference>
<dbReference type="NCBIfam" id="TIGR00002">
    <property type="entry name" value="S16"/>
    <property type="match status" value="1"/>
</dbReference>